<dbReference type="AlphaFoldDB" id="A0A8K2A2N3"/>
<accession>A0A8K2A2N3</accession>
<evidence type="ECO:0000256" key="4">
    <source>
        <dbReference type="SAM" id="MobiDB-lite"/>
    </source>
</evidence>
<evidence type="ECO:0000256" key="3">
    <source>
        <dbReference type="ARBA" id="ARBA00022777"/>
    </source>
</evidence>
<dbReference type="EMBL" id="WVIC01000055">
    <property type="protein sequence ID" value="NCJ08522.1"/>
    <property type="molecule type" value="Genomic_DNA"/>
</dbReference>
<evidence type="ECO:0000256" key="1">
    <source>
        <dbReference type="ARBA" id="ARBA00000085"/>
    </source>
</evidence>
<keyword evidence="7" id="KW-1185">Reference proteome</keyword>
<dbReference type="InterPro" id="IPR036097">
    <property type="entry name" value="HisK_dim/P_sf"/>
</dbReference>
<dbReference type="CDD" id="cd00082">
    <property type="entry name" value="HisKA"/>
    <property type="match status" value="1"/>
</dbReference>
<proteinExistence type="predicted"/>
<name>A0A8K2A2N3_9CYAN</name>
<comment type="catalytic activity">
    <reaction evidence="1">
        <text>ATP + protein L-histidine = ADP + protein N-phospho-L-histidine.</text>
        <dbReference type="EC" id="2.7.13.3"/>
    </reaction>
</comment>
<dbReference type="InterPro" id="IPR036890">
    <property type="entry name" value="HATPase_C_sf"/>
</dbReference>
<gene>
    <name evidence="6" type="ORF">GS597_18815</name>
</gene>
<evidence type="ECO:0000256" key="2">
    <source>
        <dbReference type="ARBA" id="ARBA00012438"/>
    </source>
</evidence>
<dbReference type="PROSITE" id="PS50109">
    <property type="entry name" value="HIS_KIN"/>
    <property type="match status" value="1"/>
</dbReference>
<keyword evidence="3 6" id="KW-0418">Kinase</keyword>
<dbReference type="RefSeq" id="WP_161826995.1">
    <property type="nucleotide sequence ID" value="NZ_WVIC01000055.1"/>
</dbReference>
<dbReference type="Gene3D" id="3.30.565.10">
    <property type="entry name" value="Histidine kinase-like ATPase, C-terminal domain"/>
    <property type="match status" value="1"/>
</dbReference>
<comment type="caution">
    <text evidence="6">The sequence shown here is derived from an EMBL/GenBank/DDBJ whole genome shotgun (WGS) entry which is preliminary data.</text>
</comment>
<dbReference type="EC" id="2.7.13.3" evidence="2"/>
<evidence type="ECO:0000313" key="7">
    <source>
        <dbReference type="Proteomes" id="UP000607397"/>
    </source>
</evidence>
<feature type="region of interest" description="Disordered" evidence="4">
    <location>
        <begin position="55"/>
        <end position="80"/>
    </location>
</feature>
<evidence type="ECO:0000259" key="5">
    <source>
        <dbReference type="PROSITE" id="PS50109"/>
    </source>
</evidence>
<dbReference type="Gene3D" id="1.10.287.130">
    <property type="match status" value="1"/>
</dbReference>
<dbReference type="SUPFAM" id="SSF47384">
    <property type="entry name" value="Homodimeric domain of signal transducing histidine kinase"/>
    <property type="match status" value="1"/>
</dbReference>
<sequence>MWFFSTLFDAIAPLEPDLQVPLPLGSDSGVTAEQQWQATLLALSQLLQATLRTRENAPGHTATSTAKPMAKPISDPNSRPAQGVILAGRSPAINDPSLLAQLHTWVFAPQSTAYKSCFLLPSTPDSPPRTALFPTIQTIPLLADDPLGTEAFCLGLSTQFCWVAGMTAPEFGEHLYLSFAPETVQQAWQTLRSRVRLTQPQHLSELDKLIAQFPPQPPNYRIPTQFSRLLLAHISPPAPSPAISATPASDLPISADSPPVDNIDPFDIELVKAIAHQICTPLTTIHTLTRLLLKRTDLPNDVLQRLAAIQRECSDQIDRFGLIFRAIELTSPLETPHLAPLVAIPLHQVFQDSIARWQQQARRHNLTLNVQLPHHLPTVLVRDPAMLDQILTGLVSRLSHGLPSGSQMNLIVALAGHQLKLQLEPCLVNGEAEAADAPEPMFQSLGDLLILQPETGGVSLSLPVTKQLFQTLGGKLRVKHLQHREVLTIFLPLRMETSP</sequence>
<evidence type="ECO:0000313" key="6">
    <source>
        <dbReference type="EMBL" id="NCJ08522.1"/>
    </source>
</evidence>
<dbReference type="GO" id="GO:0000155">
    <property type="term" value="F:phosphorelay sensor kinase activity"/>
    <property type="evidence" value="ECO:0007669"/>
    <property type="project" value="InterPro"/>
</dbReference>
<feature type="domain" description="Histidine kinase" evidence="5">
    <location>
        <begin position="273"/>
        <end position="495"/>
    </location>
</feature>
<keyword evidence="3 6" id="KW-0808">Transferase</keyword>
<dbReference type="SUPFAM" id="SSF55874">
    <property type="entry name" value="ATPase domain of HSP90 chaperone/DNA topoisomerase II/histidine kinase"/>
    <property type="match status" value="1"/>
</dbReference>
<dbReference type="InterPro" id="IPR003661">
    <property type="entry name" value="HisK_dim/P_dom"/>
</dbReference>
<dbReference type="InterPro" id="IPR005467">
    <property type="entry name" value="His_kinase_dom"/>
</dbReference>
<reference evidence="6" key="1">
    <citation type="submission" date="2019-12" db="EMBL/GenBank/DDBJ databases">
        <title>High-Quality draft genome sequences of three cyanobacteria isolated from the limestone walls of the Old Cathedral of Coimbra.</title>
        <authorList>
            <person name="Tiago I."/>
            <person name="Soares F."/>
            <person name="Portugal A."/>
        </authorList>
    </citation>
    <scope>NUCLEOTIDE SEQUENCE [LARGE SCALE GENOMIC DNA]</scope>
    <source>
        <strain evidence="6">C</strain>
    </source>
</reference>
<protein>
    <recommendedName>
        <fullName evidence="2">histidine kinase</fullName>
        <ecNumber evidence="2">2.7.13.3</ecNumber>
    </recommendedName>
</protein>
<dbReference type="Proteomes" id="UP000607397">
    <property type="component" value="Unassembled WGS sequence"/>
</dbReference>
<organism evidence="6 7">
    <name type="scientific">Petrachloros mirabilis ULC683</name>
    <dbReference type="NCBI Taxonomy" id="2781853"/>
    <lineage>
        <taxon>Bacteria</taxon>
        <taxon>Bacillati</taxon>
        <taxon>Cyanobacteriota</taxon>
        <taxon>Cyanophyceae</taxon>
        <taxon>Synechococcales</taxon>
        <taxon>Petrachlorosaceae</taxon>
        <taxon>Petrachloros</taxon>
        <taxon>Petrachloros mirabilis</taxon>
    </lineage>
</organism>